<organism evidence="1 2">
    <name type="scientific">Portunus trituberculatus</name>
    <name type="common">Swimming crab</name>
    <name type="synonym">Neptunus trituberculatus</name>
    <dbReference type="NCBI Taxonomy" id="210409"/>
    <lineage>
        <taxon>Eukaryota</taxon>
        <taxon>Metazoa</taxon>
        <taxon>Ecdysozoa</taxon>
        <taxon>Arthropoda</taxon>
        <taxon>Crustacea</taxon>
        <taxon>Multicrustacea</taxon>
        <taxon>Malacostraca</taxon>
        <taxon>Eumalacostraca</taxon>
        <taxon>Eucarida</taxon>
        <taxon>Decapoda</taxon>
        <taxon>Pleocyemata</taxon>
        <taxon>Brachyura</taxon>
        <taxon>Eubrachyura</taxon>
        <taxon>Portunoidea</taxon>
        <taxon>Portunidae</taxon>
        <taxon>Portuninae</taxon>
        <taxon>Portunus</taxon>
    </lineage>
</organism>
<dbReference type="AlphaFoldDB" id="A0A5B7J1E2"/>
<name>A0A5B7J1E2_PORTR</name>
<dbReference type="Proteomes" id="UP000324222">
    <property type="component" value="Unassembled WGS sequence"/>
</dbReference>
<gene>
    <name evidence="1" type="ORF">E2C01_083224</name>
</gene>
<reference evidence="1 2" key="1">
    <citation type="submission" date="2019-05" db="EMBL/GenBank/DDBJ databases">
        <title>Another draft genome of Portunus trituberculatus and its Hox gene families provides insights of decapod evolution.</title>
        <authorList>
            <person name="Jeong J.-H."/>
            <person name="Song I."/>
            <person name="Kim S."/>
            <person name="Choi T."/>
            <person name="Kim D."/>
            <person name="Ryu S."/>
            <person name="Kim W."/>
        </authorList>
    </citation>
    <scope>NUCLEOTIDE SEQUENCE [LARGE SCALE GENOMIC DNA]</scope>
    <source>
        <tissue evidence="1">Muscle</tissue>
    </source>
</reference>
<protein>
    <submittedName>
        <fullName evidence="1">Uncharacterized protein</fullName>
    </submittedName>
</protein>
<evidence type="ECO:0000313" key="2">
    <source>
        <dbReference type="Proteomes" id="UP000324222"/>
    </source>
</evidence>
<keyword evidence="2" id="KW-1185">Reference proteome</keyword>
<accession>A0A5B7J1E2</accession>
<proteinExistence type="predicted"/>
<dbReference type="EMBL" id="VSRR010077444">
    <property type="protein sequence ID" value="MPC88323.1"/>
    <property type="molecule type" value="Genomic_DNA"/>
</dbReference>
<comment type="caution">
    <text evidence="1">The sequence shown here is derived from an EMBL/GenBank/DDBJ whole genome shotgun (WGS) entry which is preliminary data.</text>
</comment>
<evidence type="ECO:0000313" key="1">
    <source>
        <dbReference type="EMBL" id="MPC88323.1"/>
    </source>
</evidence>
<sequence length="69" mass="7692">MWAECLSRPAPNLPTAYTCPSPRQQVSQASRFSCTSSLTAAWLPGVPLVFTLPGCRYVRASCYFRHRQA</sequence>